<evidence type="ECO:0000256" key="1">
    <source>
        <dbReference type="SAM" id="Phobius"/>
    </source>
</evidence>
<dbReference type="AlphaFoldDB" id="A0A0G0UFR0"/>
<keyword evidence="1" id="KW-0472">Membrane</keyword>
<feature type="transmembrane region" description="Helical" evidence="1">
    <location>
        <begin position="117"/>
        <end position="137"/>
    </location>
</feature>
<keyword evidence="2" id="KW-0732">Signal</keyword>
<dbReference type="Pfam" id="PF07907">
    <property type="entry name" value="YibE_F"/>
    <property type="match status" value="1"/>
</dbReference>
<dbReference type="InterPro" id="IPR012507">
    <property type="entry name" value="YibE_F"/>
</dbReference>
<reference evidence="3 4" key="1">
    <citation type="journal article" date="2015" name="Nature">
        <title>rRNA introns, odd ribosomes, and small enigmatic genomes across a large radiation of phyla.</title>
        <authorList>
            <person name="Brown C.T."/>
            <person name="Hug L.A."/>
            <person name="Thomas B.C."/>
            <person name="Sharon I."/>
            <person name="Castelle C.J."/>
            <person name="Singh A."/>
            <person name="Wilkins M.J."/>
            <person name="Williams K.H."/>
            <person name="Banfield J.F."/>
        </authorList>
    </citation>
    <scope>NUCLEOTIDE SEQUENCE [LARGE SCALE GENOMIC DNA]</scope>
</reference>
<feature type="transmembrane region" description="Helical" evidence="1">
    <location>
        <begin position="340"/>
        <end position="365"/>
    </location>
</feature>
<feature type="transmembrane region" description="Helical" evidence="1">
    <location>
        <begin position="197"/>
        <end position="221"/>
    </location>
</feature>
<feature type="chain" id="PRO_5002534631" evidence="2">
    <location>
        <begin position="24"/>
        <end position="370"/>
    </location>
</feature>
<dbReference type="Proteomes" id="UP000034616">
    <property type="component" value="Unassembled WGS sequence"/>
</dbReference>
<keyword evidence="1" id="KW-1133">Transmembrane helix</keyword>
<feature type="transmembrane region" description="Helical" evidence="1">
    <location>
        <begin position="241"/>
        <end position="260"/>
    </location>
</feature>
<accession>A0A0G0UFR0</accession>
<evidence type="ECO:0000256" key="2">
    <source>
        <dbReference type="SAM" id="SignalP"/>
    </source>
</evidence>
<feature type="signal peptide" evidence="2">
    <location>
        <begin position="1"/>
        <end position="23"/>
    </location>
</feature>
<sequence>MCKYVILSLFCLLVFVIPTRGQAQISATNSQQDSKTYEERAEVTRIIEEQLEPKTEAYQVVEIRILSDGPYKSQTFQIDSRTSLLEGLRYIVRVKDQVQIMLIETENSPPILYITDIVRLTPLSILFFLFIAVTLLVGRWRGLASLVGLAVSLLVLFGFILPRMLAGQNPLAVTLIGSAIILAMAIFGTHGWRKQSIAAFAATVAGLGITGFLATIFTVTIRLTGLASEDASFLQLESGTAINFHGLLLAGIILGAVGVLDDIAVTQSETVFELQETNPGMSRRELISHALHIGRHHIASVVNTLVLAYAGASLPLLMLFYTTGKPPSELFNAEFIAEEIVRTLVGTIGLILTVPIATWFASIYASRKNK</sequence>
<dbReference type="PANTHER" id="PTHR41771:SF1">
    <property type="entry name" value="MEMBRANE PROTEIN"/>
    <property type="match status" value="1"/>
</dbReference>
<dbReference type="PANTHER" id="PTHR41771">
    <property type="entry name" value="MEMBRANE PROTEIN-RELATED"/>
    <property type="match status" value="1"/>
</dbReference>
<comment type="caution">
    <text evidence="3">The sequence shown here is derived from an EMBL/GenBank/DDBJ whole genome shotgun (WGS) entry which is preliminary data.</text>
</comment>
<feature type="transmembrane region" description="Helical" evidence="1">
    <location>
        <begin position="298"/>
        <end position="320"/>
    </location>
</feature>
<dbReference type="EMBL" id="LCAH01000016">
    <property type="protein sequence ID" value="KKR86261.1"/>
    <property type="molecule type" value="Genomic_DNA"/>
</dbReference>
<keyword evidence="1" id="KW-0812">Transmembrane</keyword>
<gene>
    <name evidence="3" type="ORF">UU35_C0016G0008</name>
</gene>
<feature type="transmembrane region" description="Helical" evidence="1">
    <location>
        <begin position="171"/>
        <end position="190"/>
    </location>
</feature>
<evidence type="ECO:0000313" key="3">
    <source>
        <dbReference type="EMBL" id="KKR86261.1"/>
    </source>
</evidence>
<feature type="transmembrane region" description="Helical" evidence="1">
    <location>
        <begin position="144"/>
        <end position="165"/>
    </location>
</feature>
<organism evidence="3 4">
    <name type="scientific">Candidatus Uhrbacteria bacterium GW2011_GWC2_41_11</name>
    <dbReference type="NCBI Taxonomy" id="1618985"/>
    <lineage>
        <taxon>Bacteria</taxon>
        <taxon>Candidatus Uhriibacteriota</taxon>
    </lineage>
</organism>
<protein>
    <submittedName>
        <fullName evidence="3">YibE/F family protein</fullName>
    </submittedName>
</protein>
<evidence type="ECO:0000313" key="4">
    <source>
        <dbReference type="Proteomes" id="UP000034616"/>
    </source>
</evidence>
<name>A0A0G0UFR0_9BACT</name>
<proteinExistence type="predicted"/>